<feature type="transmembrane region" description="Helical" evidence="8">
    <location>
        <begin position="26"/>
        <end position="44"/>
    </location>
</feature>
<dbReference type="eggNOG" id="COG0681">
    <property type="taxonomic scope" value="Bacteria"/>
</dbReference>
<dbReference type="PRINTS" id="PR00727">
    <property type="entry name" value="LEADERPTASE"/>
</dbReference>
<dbReference type="GO" id="GO:0006465">
    <property type="term" value="P:signal peptide processing"/>
    <property type="evidence" value="ECO:0007669"/>
    <property type="project" value="InterPro"/>
</dbReference>
<sequence>MQLGLRKENVLSREKKKGLVGELMEIINIFVMAIVLALVIVQFIRPTRVDGLSMYPTLDNNDYLIINRVTRYTGVERGDIVVFDSSMEINSLNKEKSIFKKIVDFALQDDSNTKDLVKRVIAVGGDHLQVSNNEVRVNGKLLTEDYVSQGNRTEGNIDTVIPKGHVFCMGDNRMRSLDSRYSEVGYVPENKIIGTVLVRLLPISSMGVVK</sequence>
<proteinExistence type="inferred from homology"/>
<dbReference type="InterPro" id="IPR019533">
    <property type="entry name" value="Peptidase_S26"/>
</dbReference>
<evidence type="ECO:0000256" key="7">
    <source>
        <dbReference type="PIRSR" id="PIRSR600223-1"/>
    </source>
</evidence>
<dbReference type="PROSITE" id="PS00501">
    <property type="entry name" value="SPASE_I_1"/>
    <property type="match status" value="1"/>
</dbReference>
<dbReference type="InterPro" id="IPR019757">
    <property type="entry name" value="Pept_S26A_signal_pept_1_Lys-AS"/>
</dbReference>
<comment type="catalytic activity">
    <reaction evidence="1 8">
        <text>Cleavage of hydrophobic, N-terminal signal or leader sequences from secreted and periplasmic proteins.</text>
        <dbReference type="EC" id="3.4.21.89"/>
    </reaction>
</comment>
<evidence type="ECO:0000313" key="12">
    <source>
        <dbReference type="Proteomes" id="UP000070326"/>
    </source>
</evidence>
<dbReference type="CDD" id="cd06530">
    <property type="entry name" value="S26_SPase_I"/>
    <property type="match status" value="1"/>
</dbReference>
<keyword evidence="8" id="KW-0472">Membrane</keyword>
<dbReference type="AlphaFoldDB" id="A0A135YVP0"/>
<gene>
    <name evidence="11" type="ORF">HMPREF3195_00706</name>
</gene>
<dbReference type="InterPro" id="IPR036286">
    <property type="entry name" value="LexA/Signal_pep-like_sf"/>
</dbReference>
<dbReference type="PATRIC" id="fig|1261.5.peg.711"/>
<evidence type="ECO:0000256" key="6">
    <source>
        <dbReference type="ARBA" id="ARBA00022801"/>
    </source>
</evidence>
<feature type="active site" evidence="7">
    <location>
        <position position="53"/>
    </location>
</feature>
<comment type="similarity">
    <text evidence="3 9">Belongs to the peptidase S26 family.</text>
</comment>
<evidence type="ECO:0000313" key="11">
    <source>
        <dbReference type="EMBL" id="KXI13463.1"/>
    </source>
</evidence>
<keyword evidence="8" id="KW-0812">Transmembrane</keyword>
<keyword evidence="6 8" id="KW-0378">Hydrolase</keyword>
<protein>
    <recommendedName>
        <fullName evidence="4 8">Signal peptidase I</fullName>
        <ecNumber evidence="4 8">3.4.21.89</ecNumber>
    </recommendedName>
</protein>
<evidence type="ECO:0000256" key="4">
    <source>
        <dbReference type="ARBA" id="ARBA00013208"/>
    </source>
</evidence>
<dbReference type="STRING" id="1261.HMPREF3195_00706"/>
<keyword evidence="5 8" id="KW-0645">Protease</keyword>
<evidence type="ECO:0000256" key="2">
    <source>
        <dbReference type="ARBA" id="ARBA00004401"/>
    </source>
</evidence>
<dbReference type="InterPro" id="IPR019756">
    <property type="entry name" value="Pept_S26A_signal_pept_1_Ser-AS"/>
</dbReference>
<dbReference type="Proteomes" id="UP000070326">
    <property type="component" value="Unassembled WGS sequence"/>
</dbReference>
<comment type="subcellular location">
    <subcellularLocation>
        <location evidence="2">Cell membrane</location>
        <topology evidence="2">Single-pass type II membrane protein</topology>
    </subcellularLocation>
    <subcellularLocation>
        <location evidence="9">Membrane</location>
        <topology evidence="9">Single-pass type II membrane protein</topology>
    </subcellularLocation>
</comment>
<dbReference type="PANTHER" id="PTHR43390">
    <property type="entry name" value="SIGNAL PEPTIDASE I"/>
    <property type="match status" value="1"/>
</dbReference>
<dbReference type="PROSITE" id="PS00761">
    <property type="entry name" value="SPASE_I_3"/>
    <property type="match status" value="1"/>
</dbReference>
<dbReference type="EMBL" id="LSQZ01000022">
    <property type="protein sequence ID" value="KXI13463.1"/>
    <property type="molecule type" value="Genomic_DNA"/>
</dbReference>
<dbReference type="GO" id="GO:0005886">
    <property type="term" value="C:plasma membrane"/>
    <property type="evidence" value="ECO:0007669"/>
    <property type="project" value="UniProtKB-SubCell"/>
</dbReference>
<dbReference type="GO" id="GO:0009003">
    <property type="term" value="F:signal peptidase activity"/>
    <property type="evidence" value="ECO:0007669"/>
    <property type="project" value="UniProtKB-EC"/>
</dbReference>
<dbReference type="SUPFAM" id="SSF51306">
    <property type="entry name" value="LexA/Signal peptidase"/>
    <property type="match status" value="1"/>
</dbReference>
<evidence type="ECO:0000256" key="3">
    <source>
        <dbReference type="ARBA" id="ARBA00009370"/>
    </source>
</evidence>
<name>A0A135YVP0_9FIRM</name>
<comment type="caution">
    <text evidence="11">The sequence shown here is derived from an EMBL/GenBank/DDBJ whole genome shotgun (WGS) entry which is preliminary data.</text>
</comment>
<evidence type="ECO:0000256" key="9">
    <source>
        <dbReference type="RuleBase" id="RU362042"/>
    </source>
</evidence>
<dbReference type="Pfam" id="PF10502">
    <property type="entry name" value="Peptidase_S26"/>
    <property type="match status" value="1"/>
</dbReference>
<evidence type="ECO:0000259" key="10">
    <source>
        <dbReference type="Pfam" id="PF10502"/>
    </source>
</evidence>
<feature type="active site" evidence="7">
    <location>
        <position position="118"/>
    </location>
</feature>
<reference evidence="11 12" key="1">
    <citation type="submission" date="2016-02" db="EMBL/GenBank/DDBJ databases">
        <authorList>
            <person name="Wen L."/>
            <person name="He K."/>
            <person name="Yang H."/>
        </authorList>
    </citation>
    <scope>NUCLEOTIDE SEQUENCE [LARGE SCALE GENOMIC DNA]</scope>
    <source>
        <strain evidence="11 12">MJR8628A</strain>
    </source>
</reference>
<dbReference type="PANTHER" id="PTHR43390:SF1">
    <property type="entry name" value="CHLOROPLAST PROCESSING PEPTIDASE"/>
    <property type="match status" value="1"/>
</dbReference>
<feature type="domain" description="Peptidase S26" evidence="10">
    <location>
        <begin position="24"/>
        <end position="199"/>
    </location>
</feature>
<dbReference type="InterPro" id="IPR019758">
    <property type="entry name" value="Pept_S26A_signal_pept_1_CS"/>
</dbReference>
<dbReference type="NCBIfam" id="TIGR02227">
    <property type="entry name" value="sigpep_I_bact"/>
    <property type="match status" value="1"/>
</dbReference>
<accession>A0A135YVP0</accession>
<evidence type="ECO:0000256" key="1">
    <source>
        <dbReference type="ARBA" id="ARBA00000677"/>
    </source>
</evidence>
<dbReference type="EC" id="3.4.21.89" evidence="4 8"/>
<evidence type="ECO:0000256" key="8">
    <source>
        <dbReference type="RuleBase" id="RU003993"/>
    </source>
</evidence>
<keyword evidence="8" id="KW-1133">Transmembrane helix</keyword>
<evidence type="ECO:0000256" key="5">
    <source>
        <dbReference type="ARBA" id="ARBA00022670"/>
    </source>
</evidence>
<dbReference type="InterPro" id="IPR000223">
    <property type="entry name" value="Pept_S26A_signal_pept_1"/>
</dbReference>
<organism evidence="11 12">
    <name type="scientific">Peptostreptococcus anaerobius</name>
    <dbReference type="NCBI Taxonomy" id="1261"/>
    <lineage>
        <taxon>Bacteria</taxon>
        <taxon>Bacillati</taxon>
        <taxon>Bacillota</taxon>
        <taxon>Clostridia</taxon>
        <taxon>Peptostreptococcales</taxon>
        <taxon>Peptostreptococcaceae</taxon>
        <taxon>Peptostreptococcus</taxon>
    </lineage>
</organism>
<dbReference type="PROSITE" id="PS00760">
    <property type="entry name" value="SPASE_I_2"/>
    <property type="match status" value="1"/>
</dbReference>
<dbReference type="GO" id="GO:0004252">
    <property type="term" value="F:serine-type endopeptidase activity"/>
    <property type="evidence" value="ECO:0007669"/>
    <property type="project" value="InterPro"/>
</dbReference>
<dbReference type="Gene3D" id="2.10.109.10">
    <property type="entry name" value="Umud Fragment, subunit A"/>
    <property type="match status" value="1"/>
</dbReference>